<dbReference type="GO" id="GO:0005507">
    <property type="term" value="F:copper ion binding"/>
    <property type="evidence" value="ECO:0007669"/>
    <property type="project" value="InterPro"/>
</dbReference>
<dbReference type="PATRIC" id="fig|1048808.3.peg.2613"/>
<dbReference type="Gene3D" id="2.60.40.420">
    <property type="entry name" value="Cupredoxins - blue copper proteins"/>
    <property type="match status" value="1"/>
</dbReference>
<dbReference type="SUPFAM" id="SSF49503">
    <property type="entry name" value="Cupredoxins"/>
    <property type="match status" value="2"/>
</dbReference>
<dbReference type="PANTHER" id="PTHR11709">
    <property type="entry name" value="MULTI-COPPER OXIDASE"/>
    <property type="match status" value="1"/>
</dbReference>
<evidence type="ECO:0000256" key="1">
    <source>
        <dbReference type="ARBA" id="ARBA00022723"/>
    </source>
</evidence>
<dbReference type="InterPro" id="IPR008972">
    <property type="entry name" value="Cupredoxin"/>
</dbReference>
<proteinExistence type="predicted"/>
<reference evidence="5" key="1">
    <citation type="journal article" date="2011" name="ISME J.">
        <title>The endosymbionts of the deep-sea tubeworms Riftia pachyptila and Tevnia jerichonana share an identical physiology as revealed by proteogenomic analyses.</title>
        <authorList>
            <person name="Gardebrecht A."/>
            <person name="Markert S."/>
            <person name="Felbeck H."/>
            <person name="Thuermer A."/>
            <person name="Albrecht D."/>
            <person name="Wollherr A."/>
            <person name="Kabisch J."/>
            <person name="Lehmann R."/>
            <person name="Daniel R."/>
            <person name="Liesegang H."/>
            <person name="Hecker M."/>
            <person name="Sievert S.M."/>
            <person name="Schweder T."/>
        </authorList>
    </citation>
    <scope>NUCLEOTIDE SEQUENCE [LARGE SCALE GENOMIC DNA]</scope>
</reference>
<keyword evidence="3" id="KW-0186">Copper</keyword>
<evidence type="ECO:0000313" key="5">
    <source>
        <dbReference type="EMBL" id="EGV50407.1"/>
    </source>
</evidence>
<keyword evidence="1" id="KW-0479">Metal-binding</keyword>
<evidence type="ECO:0000313" key="6">
    <source>
        <dbReference type="Proteomes" id="UP000004491"/>
    </source>
</evidence>
<dbReference type="InterPro" id="IPR011707">
    <property type="entry name" value="Cu-oxidase-like_N"/>
</dbReference>
<evidence type="ECO:0000259" key="4">
    <source>
        <dbReference type="Pfam" id="PF07732"/>
    </source>
</evidence>
<dbReference type="EMBL" id="AFOC01000084">
    <property type="protein sequence ID" value="EGV50407.1"/>
    <property type="molecule type" value="Genomic_DNA"/>
</dbReference>
<feature type="domain" description="Plastocyanin-like" evidence="4">
    <location>
        <begin position="108"/>
        <end position="211"/>
    </location>
</feature>
<sequence>MAAAPAPLLALRQYFVTYATHIGKGKTTMKKRMLALSLAMTMPLFSGQASAQVRHLYLAATDGYHHLPDHNVYGITPATLATAPYRKVYMRGFCDDVDGTQAVPGCANMPAPIIDVTQGDDVFVHLRNIGNANPYAPADPHTIHLHGMELTTQNDGFNETAFEVPDTPGQNTAVYYFKAQKPGTYMWHCHVEASEHITLGMYGAMVIRPRRATFNSVYGGNYLDRFDKEYLMVLTDVDTRSRDFIQLAAAPAGSPAEAELLRRFDKDSNGTLEPEEQYNFTDFKANWWMVNGRAFPDTLLPVTPAATTAACNNGTGRSLVVSDTGDFEGCNPPASGPLSGFLTGSNNATSYAALVDANYNDNVLMRLINIGYTEVPWHAHGWHFTRVGKDANPIDPTNQKQEYTVHIGSGETHDMITRFKDLRTTGGYASNSMISNQGSGLNEIAGAWGVYGIDPAAHDNNLDVQWYPMHSHNDYFVTNNGAYPGGMAVLVRATTAPPPAASTTRQRGSAPRRR</sequence>
<dbReference type="Pfam" id="PF07732">
    <property type="entry name" value="Cu-oxidase_3"/>
    <property type="match status" value="1"/>
</dbReference>
<name>G2DG39_9GAMM</name>
<organism evidence="5 6">
    <name type="scientific">endosymbiont of Riftia pachyptila</name>
    <name type="common">vent Ph05</name>
    <dbReference type="NCBI Taxonomy" id="1048808"/>
    <lineage>
        <taxon>Bacteria</taxon>
        <taxon>Pseudomonadati</taxon>
        <taxon>Pseudomonadota</taxon>
        <taxon>Gammaproteobacteria</taxon>
        <taxon>sulfur-oxidizing symbionts</taxon>
    </lineage>
</organism>
<dbReference type="Proteomes" id="UP000004491">
    <property type="component" value="Unassembled WGS sequence"/>
</dbReference>
<keyword evidence="2" id="KW-0560">Oxidoreductase</keyword>
<gene>
    <name evidence="5" type="ORF">Rifp1Sym_de00040</name>
</gene>
<dbReference type="InterPro" id="IPR045087">
    <property type="entry name" value="Cu-oxidase_fam"/>
</dbReference>
<protein>
    <submittedName>
        <fullName evidence="5">Multicopper oxidase family protein</fullName>
    </submittedName>
</protein>
<evidence type="ECO:0000256" key="2">
    <source>
        <dbReference type="ARBA" id="ARBA00023002"/>
    </source>
</evidence>
<dbReference type="AlphaFoldDB" id="G2DG39"/>
<keyword evidence="6" id="KW-1185">Reference proteome</keyword>
<comment type="caution">
    <text evidence="5">The sequence shown here is derived from an EMBL/GenBank/DDBJ whole genome shotgun (WGS) entry which is preliminary data.</text>
</comment>
<dbReference type="GO" id="GO:0016491">
    <property type="term" value="F:oxidoreductase activity"/>
    <property type="evidence" value="ECO:0007669"/>
    <property type="project" value="UniProtKB-KW"/>
</dbReference>
<evidence type="ECO:0000256" key="3">
    <source>
        <dbReference type="ARBA" id="ARBA00023008"/>
    </source>
</evidence>
<accession>G2DG39</accession>
<dbReference type="PANTHER" id="PTHR11709:SF394">
    <property type="entry name" value="FI03373P-RELATED"/>
    <property type="match status" value="1"/>
</dbReference>